<proteinExistence type="predicted"/>
<name>A0A7T6ZMC9_9CAUD</name>
<accession>A0A7T6ZMC9</accession>
<dbReference type="EMBL" id="MW423738">
    <property type="protein sequence ID" value="QQK88548.1"/>
    <property type="molecule type" value="Genomic_DNA"/>
</dbReference>
<evidence type="ECO:0008006" key="2">
    <source>
        <dbReference type="Google" id="ProtNLM"/>
    </source>
</evidence>
<reference evidence="1" key="1">
    <citation type="submission" date="2020-12" db="EMBL/GenBank/DDBJ databases">
        <authorList>
            <person name="Hu Z."/>
        </authorList>
    </citation>
    <scope>NUCLEOTIDE SEQUENCE</scope>
</reference>
<sequence length="65" mass="7501">MIVKLEHVRQVHFCSRGVRAFCERHNLDWNKFIKEGLPEEVILATGDHMAREVVEAAWAAGKNKQ</sequence>
<organism evidence="1">
    <name type="scientific">Vibrio phage PH669</name>
    <dbReference type="NCBI Taxonomy" id="2800823"/>
    <lineage>
        <taxon>Viruses</taxon>
        <taxon>Duplodnaviria</taxon>
        <taxon>Heunggongvirae</taxon>
        <taxon>Uroviricota</taxon>
        <taxon>Caudoviricetes</taxon>
        <taxon>Queuovirinae</taxon>
    </lineage>
</organism>
<evidence type="ECO:0000313" key="1">
    <source>
        <dbReference type="EMBL" id="QQK88548.1"/>
    </source>
</evidence>
<protein>
    <recommendedName>
        <fullName evidence="2">Tail assembly protein</fullName>
    </recommendedName>
</protein>